<dbReference type="RefSeq" id="WP_035537085.1">
    <property type="nucleotide sequence ID" value="NZ_ARYL01000008.1"/>
</dbReference>
<accession>A0A059G8V6</accession>
<evidence type="ECO:0000313" key="2">
    <source>
        <dbReference type="EMBL" id="KDA03169.1"/>
    </source>
</evidence>
<keyword evidence="3" id="KW-1185">Reference proteome</keyword>
<dbReference type="Proteomes" id="UP000024942">
    <property type="component" value="Unassembled WGS sequence"/>
</dbReference>
<dbReference type="AlphaFoldDB" id="A0A059G8V6"/>
<dbReference type="STRING" id="1280953.HOC_07183"/>
<name>A0A059G8V6_9PROT</name>
<feature type="signal peptide" evidence="1">
    <location>
        <begin position="1"/>
        <end position="19"/>
    </location>
</feature>
<keyword evidence="1" id="KW-0732">Signal</keyword>
<dbReference type="OrthoDB" id="7619514at2"/>
<dbReference type="PATRIC" id="fig|1280953.3.peg.1455"/>
<protein>
    <recommendedName>
        <fullName evidence="4">UrcA family protein</fullName>
    </recommendedName>
</protein>
<reference evidence="2 3" key="1">
    <citation type="journal article" date="2014" name="Antonie Van Leeuwenhoek">
        <title>Hyphomonas beringensis sp. nov. and Hyphomonas chukchiensis sp. nov., isolated from surface seawater of the Bering Sea and Chukchi Sea.</title>
        <authorList>
            <person name="Li C."/>
            <person name="Lai Q."/>
            <person name="Li G."/>
            <person name="Dong C."/>
            <person name="Wang J."/>
            <person name="Liao Y."/>
            <person name="Shao Z."/>
        </authorList>
    </citation>
    <scope>NUCLEOTIDE SEQUENCE [LARGE SCALE GENOMIC DNA]</scope>
    <source>
        <strain evidence="2 3">SCH89</strain>
    </source>
</reference>
<evidence type="ECO:0000313" key="3">
    <source>
        <dbReference type="Proteomes" id="UP000024942"/>
    </source>
</evidence>
<feature type="chain" id="PRO_5001578077" description="UrcA family protein" evidence="1">
    <location>
        <begin position="20"/>
        <end position="119"/>
    </location>
</feature>
<sequence length="119" mass="12844">MNITKSFLAAFIVAGTAMAAWADKTPDVAFTYNPDASVSEIYASIEKTAREVCRSQSGTILGVATKTRMERKCVDDLVAAAINKLVLESVENTDVVNLDAYFEGYPTPEIVPTSFASLQ</sequence>
<evidence type="ECO:0008006" key="4">
    <source>
        <dbReference type="Google" id="ProtNLM"/>
    </source>
</evidence>
<organism evidence="2 3">
    <name type="scientific">Hyphomonas oceanitis SCH89</name>
    <dbReference type="NCBI Taxonomy" id="1280953"/>
    <lineage>
        <taxon>Bacteria</taxon>
        <taxon>Pseudomonadati</taxon>
        <taxon>Pseudomonadota</taxon>
        <taxon>Alphaproteobacteria</taxon>
        <taxon>Hyphomonadales</taxon>
        <taxon>Hyphomonadaceae</taxon>
        <taxon>Hyphomonas</taxon>
    </lineage>
</organism>
<evidence type="ECO:0000256" key="1">
    <source>
        <dbReference type="SAM" id="SignalP"/>
    </source>
</evidence>
<dbReference type="EMBL" id="ARYL01000008">
    <property type="protein sequence ID" value="KDA03169.1"/>
    <property type="molecule type" value="Genomic_DNA"/>
</dbReference>
<comment type="caution">
    <text evidence="2">The sequence shown here is derived from an EMBL/GenBank/DDBJ whole genome shotgun (WGS) entry which is preliminary data.</text>
</comment>
<proteinExistence type="predicted"/>
<gene>
    <name evidence="2" type="ORF">HOC_07183</name>
</gene>